<dbReference type="InterPro" id="IPR031796">
    <property type="entry name" value="DUF5076"/>
</dbReference>
<evidence type="ECO:0000313" key="1">
    <source>
        <dbReference type="EMBL" id="BBO33045.1"/>
    </source>
</evidence>
<proteinExistence type="predicted"/>
<accession>A0A5K7X9J5</accession>
<protein>
    <recommendedName>
        <fullName evidence="3">DUF5076 domain-containing protein</fullName>
    </recommendedName>
</protein>
<keyword evidence="2" id="KW-1185">Reference proteome</keyword>
<dbReference type="KEGG" id="lpav:PLANPX_2657"/>
<dbReference type="EMBL" id="AP021861">
    <property type="protein sequence ID" value="BBO33045.1"/>
    <property type="molecule type" value="Genomic_DNA"/>
</dbReference>
<dbReference type="Proteomes" id="UP000326837">
    <property type="component" value="Chromosome"/>
</dbReference>
<reference evidence="2" key="1">
    <citation type="submission" date="2019-10" db="EMBL/GenBank/DDBJ databases">
        <title>Lacipirellula parvula gen. nov., sp. nov., representing a lineage of planctomycetes widespread in freshwater anoxic habitats, and description of the family Lacipirellulaceae.</title>
        <authorList>
            <person name="Dedysh S.N."/>
            <person name="Kulichevskaya I.S."/>
            <person name="Beletsky A.V."/>
            <person name="Rakitin A.L."/>
            <person name="Mardanov A.V."/>
            <person name="Ivanova A.A."/>
            <person name="Saltykova V.X."/>
            <person name="Rijpstra W.I.C."/>
            <person name="Sinninghe Damste J.S."/>
            <person name="Ravin N.V."/>
        </authorList>
    </citation>
    <scope>NUCLEOTIDE SEQUENCE [LARGE SCALE GENOMIC DNA]</scope>
    <source>
        <strain evidence="2">PX69</strain>
    </source>
</reference>
<name>A0A5K7X9J5_9BACT</name>
<dbReference type="Pfam" id="PF16826">
    <property type="entry name" value="DUF5076"/>
    <property type="match status" value="1"/>
</dbReference>
<gene>
    <name evidence="1" type="ORF">PLANPX_2657</name>
</gene>
<organism evidence="1 2">
    <name type="scientific">Lacipirellula parvula</name>
    <dbReference type="NCBI Taxonomy" id="2650471"/>
    <lineage>
        <taxon>Bacteria</taxon>
        <taxon>Pseudomonadati</taxon>
        <taxon>Planctomycetota</taxon>
        <taxon>Planctomycetia</taxon>
        <taxon>Pirellulales</taxon>
        <taxon>Lacipirellulaceae</taxon>
        <taxon>Lacipirellula</taxon>
    </lineage>
</organism>
<dbReference type="AlphaFoldDB" id="A0A5K7X9J5"/>
<evidence type="ECO:0008006" key="3">
    <source>
        <dbReference type="Google" id="ProtNLM"/>
    </source>
</evidence>
<dbReference type="Gene3D" id="3.30.2370.10">
    <property type="entry name" value="putative pyruvate dehydrogenase"/>
    <property type="match status" value="1"/>
</dbReference>
<sequence>MANENALKVPGPAMRDPKSFEVVRAWIAESSLQVSLRTGVWDNPADYGVLLFDIMQQVAIAYEENEGYNQWEILEKIKAGLDEEFAAAFKKRKSA</sequence>
<evidence type="ECO:0000313" key="2">
    <source>
        <dbReference type="Proteomes" id="UP000326837"/>
    </source>
</evidence>
<dbReference type="RefSeq" id="WP_152098905.1">
    <property type="nucleotide sequence ID" value="NZ_AP021861.1"/>
</dbReference>